<name>A0A176Y7X4_9BRAD</name>
<feature type="region of interest" description="Disordered" evidence="1">
    <location>
        <begin position="90"/>
        <end position="137"/>
    </location>
</feature>
<feature type="compositionally biased region" description="Pro residues" evidence="1">
    <location>
        <begin position="126"/>
        <end position="137"/>
    </location>
</feature>
<dbReference type="EMBL" id="LUUB01000129">
    <property type="protein sequence ID" value="OAE96761.1"/>
    <property type="molecule type" value="Genomic_DNA"/>
</dbReference>
<evidence type="ECO:0000313" key="2">
    <source>
        <dbReference type="EMBL" id="OAE96761.1"/>
    </source>
</evidence>
<organism evidence="2 3">
    <name type="scientific">Bradyrhizobium centrolobii</name>
    <dbReference type="NCBI Taxonomy" id="1505087"/>
    <lineage>
        <taxon>Bacteria</taxon>
        <taxon>Pseudomonadati</taxon>
        <taxon>Pseudomonadota</taxon>
        <taxon>Alphaproteobacteria</taxon>
        <taxon>Hyphomicrobiales</taxon>
        <taxon>Nitrobacteraceae</taxon>
        <taxon>Bradyrhizobium</taxon>
    </lineage>
</organism>
<evidence type="ECO:0000256" key="1">
    <source>
        <dbReference type="SAM" id="MobiDB-lite"/>
    </source>
</evidence>
<reference evidence="2 3" key="1">
    <citation type="submission" date="2016-03" db="EMBL/GenBank/DDBJ databases">
        <title>Draft Genome Sequence of the Strain BR 10245 (Bradyrhizobium sp.) isolated from nodules of Centrolobium paraense.</title>
        <authorList>
            <person name="Simoes-Araujo J.L.Sr."/>
            <person name="Barauna A.C."/>
            <person name="Silva K."/>
            <person name="Zilli J.E."/>
        </authorList>
    </citation>
    <scope>NUCLEOTIDE SEQUENCE [LARGE SCALE GENOMIC DNA]</scope>
    <source>
        <strain evidence="2 3">BR 10245</strain>
    </source>
</reference>
<proteinExistence type="predicted"/>
<dbReference type="Proteomes" id="UP000076959">
    <property type="component" value="Unassembled WGS sequence"/>
</dbReference>
<dbReference type="AlphaFoldDB" id="A0A176Y7X4"/>
<evidence type="ECO:0000313" key="3">
    <source>
        <dbReference type="Proteomes" id="UP000076959"/>
    </source>
</evidence>
<gene>
    <name evidence="2" type="ORF">AYJ54_36390</name>
</gene>
<protein>
    <submittedName>
        <fullName evidence="2">Uncharacterized protein</fullName>
    </submittedName>
</protein>
<comment type="caution">
    <text evidence="2">The sequence shown here is derived from an EMBL/GenBank/DDBJ whole genome shotgun (WGS) entry which is preliminary data.</text>
</comment>
<keyword evidence="3" id="KW-1185">Reference proteome</keyword>
<sequence length="137" mass="14823">MPGYGEVDPEIRPALELMRRQDIDTPTAIERFAQAHISKFMIPLGTRSMMRFTREQHQTMAKILRATAQKATGTKKLRLASLAQTGRLLAQMAGTGGMTPEAQSPTPESGSPAETPPVQLEKAAPKMPPKPSDPSAS</sequence>
<dbReference type="RefSeq" id="WP_063709070.1">
    <property type="nucleotide sequence ID" value="NZ_LUUB01000129.1"/>
</dbReference>
<accession>A0A176Y7X4</accession>